<protein>
    <recommendedName>
        <fullName evidence="3">DUF4261 domain-containing protein</fullName>
    </recommendedName>
</protein>
<name>A0ABX9DW07_9BACT</name>
<accession>A0ABX9DW07</accession>
<proteinExistence type="predicted"/>
<gene>
    <name evidence="1" type="ORF">BC673_10121</name>
</gene>
<dbReference type="Proteomes" id="UP000249852">
    <property type="component" value="Unassembled WGS sequence"/>
</dbReference>
<evidence type="ECO:0008006" key="3">
    <source>
        <dbReference type="Google" id="ProtNLM"/>
    </source>
</evidence>
<evidence type="ECO:0000313" key="2">
    <source>
        <dbReference type="Proteomes" id="UP000249852"/>
    </source>
</evidence>
<sequence length="247" mass="28978">MKLISFKEYDALKAYMEPKLLELWLHENEVRKEQGIEELNSFQTGFPINEIYHYYVEGDHNFYIVFNVSCHRLLQEGIIEALEAFPEKFGTGNAMDVVDALYEGSVFKRFDSKDRFIKFLAENACCYVVYANKEGFGDILRLDTFRKVDECNGKQDVYDFTGGLMHVLKHFSYEGRNLAVGKDVHDLFDLEHLVYLIAMAFRLKNGEKCNWEATQELTEGPMHAVFYKEETTGFYFIKTYHRVKKKQ</sequence>
<dbReference type="EMBL" id="QLTQ01000001">
    <property type="protein sequence ID" value="RAS48477.1"/>
    <property type="molecule type" value="Genomic_DNA"/>
</dbReference>
<keyword evidence="2" id="KW-1185">Reference proteome</keyword>
<evidence type="ECO:0000313" key="1">
    <source>
        <dbReference type="EMBL" id="RAS48477.1"/>
    </source>
</evidence>
<dbReference type="RefSeq" id="WP_006046461.1">
    <property type="nucleotide sequence ID" value="NZ_QLTQ01000001.1"/>
</dbReference>
<comment type="caution">
    <text evidence="1">The sequence shown here is derived from an EMBL/GenBank/DDBJ whole genome shotgun (WGS) entry which is preliminary data.</text>
</comment>
<organism evidence="1 2">
    <name type="scientific">Prevotella pallens</name>
    <dbReference type="NCBI Taxonomy" id="60133"/>
    <lineage>
        <taxon>Bacteria</taxon>
        <taxon>Pseudomonadati</taxon>
        <taxon>Bacteroidota</taxon>
        <taxon>Bacteroidia</taxon>
        <taxon>Bacteroidales</taxon>
        <taxon>Prevotellaceae</taxon>
        <taxon>Prevotella</taxon>
    </lineage>
</organism>
<reference evidence="1 2" key="1">
    <citation type="submission" date="2018-06" db="EMBL/GenBank/DDBJ databases">
        <title>Genomic Encyclopedia of Archaeal and Bacterial Type Strains, Phase II (KMG-II): from individual species to whole genera.</title>
        <authorList>
            <person name="Goeker M."/>
        </authorList>
    </citation>
    <scope>NUCLEOTIDE SEQUENCE [LARGE SCALE GENOMIC DNA]</scope>
    <source>
        <strain evidence="1 2">DSM 18710</strain>
    </source>
</reference>